<dbReference type="Proteomes" id="UP000059574">
    <property type="component" value="Chromosome"/>
</dbReference>
<evidence type="ECO:0000256" key="6">
    <source>
        <dbReference type="ARBA" id="ARBA00022723"/>
    </source>
</evidence>
<dbReference type="GO" id="GO:0046872">
    <property type="term" value="F:metal ion binding"/>
    <property type="evidence" value="ECO:0007669"/>
    <property type="project" value="UniProtKB-KW"/>
</dbReference>
<keyword evidence="8" id="KW-0460">Magnesium</keyword>
<keyword evidence="4" id="KW-0285">Flavoprotein</keyword>
<evidence type="ECO:0000256" key="10">
    <source>
        <dbReference type="ARBA" id="ARBA00048540"/>
    </source>
</evidence>
<evidence type="ECO:0000256" key="1">
    <source>
        <dbReference type="ARBA" id="ARBA00001946"/>
    </source>
</evidence>
<dbReference type="InterPro" id="IPR024932">
    <property type="entry name" value="ApbE"/>
</dbReference>
<evidence type="ECO:0000256" key="5">
    <source>
        <dbReference type="ARBA" id="ARBA00022679"/>
    </source>
</evidence>
<gene>
    <name evidence="12" type="ORF">AS189_12995</name>
</gene>
<protein>
    <recommendedName>
        <fullName evidence="3">FAD:protein FMN transferase</fullName>
        <ecNumber evidence="2">2.7.1.180</ecNumber>
    </recommendedName>
    <alternativeName>
        <fullName evidence="9">Flavin transferase</fullName>
    </alternativeName>
</protein>
<evidence type="ECO:0000256" key="7">
    <source>
        <dbReference type="ARBA" id="ARBA00022827"/>
    </source>
</evidence>
<dbReference type="GO" id="GO:0016740">
    <property type="term" value="F:transferase activity"/>
    <property type="evidence" value="ECO:0007669"/>
    <property type="project" value="UniProtKB-KW"/>
</dbReference>
<dbReference type="EMBL" id="CP013200">
    <property type="protein sequence ID" value="ALO67248.1"/>
    <property type="molecule type" value="Genomic_DNA"/>
</dbReference>
<evidence type="ECO:0000313" key="12">
    <source>
        <dbReference type="EMBL" id="ALO67248.1"/>
    </source>
</evidence>
<comment type="cofactor">
    <cofactor evidence="1">
        <name>Mg(2+)</name>
        <dbReference type="ChEBI" id="CHEBI:18420"/>
    </cofactor>
</comment>
<evidence type="ECO:0000256" key="11">
    <source>
        <dbReference type="SAM" id="MobiDB-lite"/>
    </source>
</evidence>
<dbReference type="InterPro" id="IPR003374">
    <property type="entry name" value="ApbE-like_sf"/>
</dbReference>
<reference evidence="13" key="1">
    <citation type="submission" date="2015-11" db="EMBL/GenBank/DDBJ databases">
        <authorList>
            <person name="Kumar R."/>
            <person name="Singh D."/>
            <person name="Swarnkar M.K."/>
            <person name="Singh A.K."/>
            <person name="Kumar S."/>
        </authorList>
    </citation>
    <scope>NUCLEOTIDE SEQUENCE [LARGE SCALE GENOMIC DNA]</scope>
    <source>
        <strain evidence="13">ERGS4:06</strain>
    </source>
</reference>
<dbReference type="AlphaFoldDB" id="A0A0S2M185"/>
<evidence type="ECO:0000256" key="9">
    <source>
        <dbReference type="ARBA" id="ARBA00031306"/>
    </source>
</evidence>
<evidence type="ECO:0000256" key="2">
    <source>
        <dbReference type="ARBA" id="ARBA00011955"/>
    </source>
</evidence>
<evidence type="ECO:0000256" key="8">
    <source>
        <dbReference type="ARBA" id="ARBA00022842"/>
    </source>
</evidence>
<dbReference type="EC" id="2.7.1.180" evidence="2"/>
<evidence type="ECO:0000313" key="13">
    <source>
        <dbReference type="Proteomes" id="UP000059574"/>
    </source>
</evidence>
<dbReference type="PANTHER" id="PTHR30040">
    <property type="entry name" value="THIAMINE BIOSYNTHESIS LIPOPROTEIN APBE"/>
    <property type="match status" value="1"/>
</dbReference>
<organism evidence="12 13">
    <name type="scientific">Arthrobacter alpinus</name>
    <dbReference type="NCBI Taxonomy" id="656366"/>
    <lineage>
        <taxon>Bacteria</taxon>
        <taxon>Bacillati</taxon>
        <taxon>Actinomycetota</taxon>
        <taxon>Actinomycetes</taxon>
        <taxon>Micrococcales</taxon>
        <taxon>Micrococcaceae</taxon>
        <taxon>Arthrobacter</taxon>
    </lineage>
</organism>
<dbReference type="Pfam" id="PF02424">
    <property type="entry name" value="ApbE"/>
    <property type="match status" value="1"/>
</dbReference>
<evidence type="ECO:0000256" key="4">
    <source>
        <dbReference type="ARBA" id="ARBA00022630"/>
    </source>
</evidence>
<accession>A0A0S2M185</accession>
<name>A0A0S2M185_9MICC</name>
<feature type="region of interest" description="Disordered" evidence="11">
    <location>
        <begin position="289"/>
        <end position="312"/>
    </location>
</feature>
<dbReference type="PANTHER" id="PTHR30040:SF2">
    <property type="entry name" value="FAD:PROTEIN FMN TRANSFERASE"/>
    <property type="match status" value="1"/>
</dbReference>
<proteinExistence type="predicted"/>
<dbReference type="Gene3D" id="3.10.520.10">
    <property type="entry name" value="ApbE-like domains"/>
    <property type="match status" value="1"/>
</dbReference>
<keyword evidence="7" id="KW-0274">FAD</keyword>
<sequence>MWGLEATLTVTEAGLASAAEGVVRDEIASVDQACSRFRPDSELTSLQPGLAAGARVSPLLALLVASALDAAKWTGGDVDPTLGMDLAALGYDRDLAQVRLHPDGAAVAVTRTQPRTPGWQRVSIDRQILTVPEDLRLDLGATAKAVAADRAAARVAAELGCGVLVSLGGDIATAGPSPEGGWQVLVQDLSQDPSQQLTLKAGNAMATSSTQKRRWQHAGHTVHHILDPRFGLPAEPVWRTVTVAATSALLANAFSTAGIVRGFAAPEWFDRIGVVARLVDAQGRIVTTGGWPKDQPSFQPASMAATGAGSNG</sequence>
<keyword evidence="6" id="KW-0479">Metal-binding</keyword>
<evidence type="ECO:0000256" key="3">
    <source>
        <dbReference type="ARBA" id="ARBA00016337"/>
    </source>
</evidence>
<comment type="catalytic activity">
    <reaction evidence="10">
        <text>L-threonyl-[protein] + FAD = FMN-L-threonyl-[protein] + AMP + H(+)</text>
        <dbReference type="Rhea" id="RHEA:36847"/>
        <dbReference type="Rhea" id="RHEA-COMP:11060"/>
        <dbReference type="Rhea" id="RHEA-COMP:11061"/>
        <dbReference type="ChEBI" id="CHEBI:15378"/>
        <dbReference type="ChEBI" id="CHEBI:30013"/>
        <dbReference type="ChEBI" id="CHEBI:57692"/>
        <dbReference type="ChEBI" id="CHEBI:74257"/>
        <dbReference type="ChEBI" id="CHEBI:456215"/>
        <dbReference type="EC" id="2.7.1.180"/>
    </reaction>
</comment>
<reference evidence="12 13" key="2">
    <citation type="journal article" date="2016" name="J. Biotechnol.">
        <title>Complete genome sequence of Arthrobacter alpinus ERGS4:06, a yellow pigmented bacterium tolerant to cold and radiations isolated from Sikkim Himalaya.</title>
        <authorList>
            <person name="Kumar R."/>
            <person name="Singh D."/>
            <person name="Swarnkar M.K."/>
            <person name="Singh A.K."/>
            <person name="Kumar S."/>
        </authorList>
    </citation>
    <scope>NUCLEOTIDE SEQUENCE [LARGE SCALE GENOMIC DNA]</scope>
    <source>
        <strain evidence="12 13">ERGS4:06</strain>
    </source>
</reference>
<dbReference type="SUPFAM" id="SSF143631">
    <property type="entry name" value="ApbE-like"/>
    <property type="match status" value="1"/>
</dbReference>
<keyword evidence="5" id="KW-0808">Transferase</keyword>